<accession>A0A0R3WGP0</accession>
<organism evidence="3">
    <name type="scientific">Taenia asiatica</name>
    <name type="common">Asian tapeworm</name>
    <dbReference type="NCBI Taxonomy" id="60517"/>
    <lineage>
        <taxon>Eukaryota</taxon>
        <taxon>Metazoa</taxon>
        <taxon>Spiralia</taxon>
        <taxon>Lophotrochozoa</taxon>
        <taxon>Platyhelminthes</taxon>
        <taxon>Cestoda</taxon>
        <taxon>Eucestoda</taxon>
        <taxon>Cyclophyllidea</taxon>
        <taxon>Taeniidae</taxon>
        <taxon>Taenia</taxon>
    </lineage>
</organism>
<evidence type="ECO:0000313" key="3">
    <source>
        <dbReference type="WBParaSite" id="TASK_0001003301-mRNA-1"/>
    </source>
</evidence>
<protein>
    <submittedName>
        <fullName evidence="3">Secreted protein</fullName>
    </submittedName>
</protein>
<name>A0A0R3WGP0_TAEAS</name>
<keyword evidence="2" id="KW-1185">Reference proteome</keyword>
<dbReference type="EMBL" id="UYRS01020071">
    <property type="protein sequence ID" value="VDK47796.1"/>
    <property type="molecule type" value="Genomic_DNA"/>
</dbReference>
<dbReference type="WBParaSite" id="TASK_0001003301-mRNA-1">
    <property type="protein sequence ID" value="TASK_0001003301-mRNA-1"/>
    <property type="gene ID" value="TASK_0001003301"/>
</dbReference>
<reference evidence="1 2" key="2">
    <citation type="submission" date="2018-11" db="EMBL/GenBank/DDBJ databases">
        <authorList>
            <consortium name="Pathogen Informatics"/>
        </authorList>
    </citation>
    <scope>NUCLEOTIDE SEQUENCE [LARGE SCALE GENOMIC DNA]</scope>
</reference>
<evidence type="ECO:0000313" key="2">
    <source>
        <dbReference type="Proteomes" id="UP000282613"/>
    </source>
</evidence>
<dbReference type="AlphaFoldDB" id="A0A0R3WGP0"/>
<dbReference type="Proteomes" id="UP000282613">
    <property type="component" value="Unassembled WGS sequence"/>
</dbReference>
<sequence length="170" mass="18758">MTSTLIRFTASFLCAYLSVLLFACIFGFEFRFISATWAALDIMRLLLMRIQPFHYEQEGEMNTDDADELSIYQLPVTLPSTCLRPEKDLCPSVRPTPPPSLSLVFCFSVRLRSRGGRITTQLSAAVDNVALPSPVSSFAADVVSYFFTSFSVPPLAGWLAGREAGRQAGT</sequence>
<evidence type="ECO:0000313" key="1">
    <source>
        <dbReference type="EMBL" id="VDK47796.1"/>
    </source>
</evidence>
<reference evidence="3" key="1">
    <citation type="submission" date="2017-02" db="UniProtKB">
        <authorList>
            <consortium name="WormBaseParasite"/>
        </authorList>
    </citation>
    <scope>IDENTIFICATION</scope>
</reference>
<gene>
    <name evidence="1" type="ORF">TASK_LOCUS10034</name>
</gene>
<proteinExistence type="predicted"/>
<dbReference type="PROSITE" id="PS51257">
    <property type="entry name" value="PROKAR_LIPOPROTEIN"/>
    <property type="match status" value="1"/>
</dbReference>